<feature type="region of interest" description="Disordered" evidence="10">
    <location>
        <begin position="277"/>
        <end position="304"/>
    </location>
</feature>
<feature type="region of interest" description="Disordered" evidence="10">
    <location>
        <begin position="181"/>
        <end position="216"/>
    </location>
</feature>
<comment type="subcellular location">
    <subcellularLocation>
        <location evidence="1">Chromosome</location>
        <location evidence="1">Centromere</location>
        <location evidence="1">Kinetochore</location>
    </subcellularLocation>
</comment>
<evidence type="ECO:0000256" key="5">
    <source>
        <dbReference type="ARBA" id="ARBA00022776"/>
    </source>
</evidence>
<keyword evidence="3" id="KW-0158">Chromosome</keyword>
<reference evidence="11 12" key="1">
    <citation type="journal article" date="2016" name="PLoS Pathog.">
        <title>Biosynthesis of antibiotic leucinostatins in bio-control fungus Purpureocillium lilacinum and their inhibition on phytophthora revealed by genome mining.</title>
        <authorList>
            <person name="Wang G."/>
            <person name="Liu Z."/>
            <person name="Lin R."/>
            <person name="Li E."/>
            <person name="Mao Z."/>
            <person name="Ling J."/>
            <person name="Yang Y."/>
            <person name="Yin W.B."/>
            <person name="Xie B."/>
        </authorList>
    </citation>
    <scope>NUCLEOTIDE SEQUENCE [LARGE SCALE GENOMIC DNA]</scope>
    <source>
        <strain evidence="11">170</strain>
    </source>
</reference>
<evidence type="ECO:0000256" key="6">
    <source>
        <dbReference type="ARBA" id="ARBA00022838"/>
    </source>
</evidence>
<dbReference type="PANTHER" id="PTHR14527">
    <property type="entry name" value="PROTEIN MIS12 HOMOLOG"/>
    <property type="match status" value="1"/>
</dbReference>
<dbReference type="GO" id="GO:0000444">
    <property type="term" value="C:MIS12/MIND type complex"/>
    <property type="evidence" value="ECO:0007669"/>
    <property type="project" value="TreeGrafter"/>
</dbReference>
<keyword evidence="12" id="KW-1185">Reference proteome</keyword>
<dbReference type="GO" id="GO:0051301">
    <property type="term" value="P:cell division"/>
    <property type="evidence" value="ECO:0007669"/>
    <property type="project" value="UniProtKB-KW"/>
</dbReference>
<dbReference type="EMBL" id="LSBJ02000007">
    <property type="protein sequence ID" value="OAQ62316.1"/>
    <property type="molecule type" value="Genomic_DNA"/>
</dbReference>
<name>A0A179FA44_METCM</name>
<gene>
    <name evidence="11" type="ORF">VFPPC_07048</name>
</gene>
<feature type="region of interest" description="Disordered" evidence="10">
    <location>
        <begin position="53"/>
        <end position="74"/>
    </location>
</feature>
<evidence type="ECO:0000256" key="2">
    <source>
        <dbReference type="ARBA" id="ARBA00008643"/>
    </source>
</evidence>
<comment type="similarity">
    <text evidence="2">Belongs to the mis12 family.</text>
</comment>
<proteinExistence type="inferred from homology"/>
<dbReference type="Pfam" id="PF05859">
    <property type="entry name" value="Mis12"/>
    <property type="match status" value="1"/>
</dbReference>
<dbReference type="GO" id="GO:0005634">
    <property type="term" value="C:nucleus"/>
    <property type="evidence" value="ECO:0007669"/>
    <property type="project" value="InterPro"/>
</dbReference>
<keyword evidence="7" id="KW-0175">Coiled coil</keyword>
<dbReference type="PANTHER" id="PTHR14527:SF2">
    <property type="entry name" value="PROTEIN MIS12 HOMOLOG"/>
    <property type="match status" value="1"/>
</dbReference>
<dbReference type="AlphaFoldDB" id="A0A179FA44"/>
<dbReference type="OrthoDB" id="1884855at2759"/>
<keyword evidence="4" id="KW-0132">Cell division</keyword>
<protein>
    <submittedName>
        <fullName evidence="11">Centromere protein Mis12</fullName>
    </submittedName>
</protein>
<feature type="compositionally biased region" description="Polar residues" evidence="10">
    <location>
        <begin position="61"/>
        <end position="73"/>
    </location>
</feature>
<keyword evidence="8" id="KW-0131">Cell cycle</keyword>
<evidence type="ECO:0000256" key="8">
    <source>
        <dbReference type="ARBA" id="ARBA00023306"/>
    </source>
</evidence>
<dbReference type="KEGG" id="pchm:VFPPC_07048"/>
<evidence type="ECO:0000256" key="3">
    <source>
        <dbReference type="ARBA" id="ARBA00022454"/>
    </source>
</evidence>
<evidence type="ECO:0000256" key="1">
    <source>
        <dbReference type="ARBA" id="ARBA00004629"/>
    </source>
</evidence>
<comment type="caution">
    <text evidence="11">The sequence shown here is derived from an EMBL/GenBank/DDBJ whole genome shotgun (WGS) entry which is preliminary data.</text>
</comment>
<sequence length="331" mass="36782">MASNETSDYELLTEHFSYPPVALIDDIINTINVLADRALDSVERLLLNIPPQNLGFKPPKQKSTTPNDPQSAQDAAKLEIENGTHQLETLLNAAIDKNFDIFELYTMQNILTVQPKHQPFMRLSHYNNLDLSGGPDKPTLESITALRRRLQASQKLHVALESERAKNDALLRKLKSALGASTDDTVKREDTEDTPSNQLGFLRDKGTLEQGGTNKPITTTTEFTLSQLNSLRSLSQSLTRLLPELGGEADDTDAEKSWRRERAEYIESASRKYLERSGGLELGPHGEVRDGEWQGGGRSLTKSEVEGLENVAAILGKKEDSNRDDDPMDES</sequence>
<evidence type="ECO:0000256" key="7">
    <source>
        <dbReference type="ARBA" id="ARBA00023054"/>
    </source>
</evidence>
<keyword evidence="6" id="KW-0995">Kinetochore</keyword>
<evidence type="ECO:0000256" key="10">
    <source>
        <dbReference type="SAM" id="MobiDB-lite"/>
    </source>
</evidence>
<dbReference type="GO" id="GO:0051382">
    <property type="term" value="P:kinetochore assembly"/>
    <property type="evidence" value="ECO:0007669"/>
    <property type="project" value="TreeGrafter"/>
</dbReference>
<organism evidence="11 12">
    <name type="scientific">Pochonia chlamydosporia 170</name>
    <dbReference type="NCBI Taxonomy" id="1380566"/>
    <lineage>
        <taxon>Eukaryota</taxon>
        <taxon>Fungi</taxon>
        <taxon>Dikarya</taxon>
        <taxon>Ascomycota</taxon>
        <taxon>Pezizomycotina</taxon>
        <taxon>Sordariomycetes</taxon>
        <taxon>Hypocreomycetidae</taxon>
        <taxon>Hypocreales</taxon>
        <taxon>Clavicipitaceae</taxon>
        <taxon>Pochonia</taxon>
    </lineage>
</organism>
<dbReference type="RefSeq" id="XP_018140020.1">
    <property type="nucleotide sequence ID" value="XM_018285973.1"/>
</dbReference>
<keyword evidence="9" id="KW-0137">Centromere</keyword>
<evidence type="ECO:0000256" key="4">
    <source>
        <dbReference type="ARBA" id="ARBA00022618"/>
    </source>
</evidence>
<evidence type="ECO:0000256" key="9">
    <source>
        <dbReference type="ARBA" id="ARBA00023328"/>
    </source>
</evidence>
<evidence type="ECO:0000313" key="12">
    <source>
        <dbReference type="Proteomes" id="UP000078397"/>
    </source>
</evidence>
<accession>A0A179FA44</accession>
<dbReference type="Proteomes" id="UP000078397">
    <property type="component" value="Unassembled WGS sequence"/>
</dbReference>
<dbReference type="GeneID" id="28849967"/>
<dbReference type="InterPro" id="IPR008685">
    <property type="entry name" value="Centromere_Mis12"/>
</dbReference>
<evidence type="ECO:0000313" key="11">
    <source>
        <dbReference type="EMBL" id="OAQ62316.1"/>
    </source>
</evidence>
<keyword evidence="5" id="KW-0498">Mitosis</keyword>
<dbReference type="GO" id="GO:0000070">
    <property type="term" value="P:mitotic sister chromatid segregation"/>
    <property type="evidence" value="ECO:0007669"/>
    <property type="project" value="TreeGrafter"/>
</dbReference>